<dbReference type="EMBL" id="CAJNNV010001934">
    <property type="protein sequence ID" value="CAE8586164.1"/>
    <property type="molecule type" value="Genomic_DNA"/>
</dbReference>
<dbReference type="InterPro" id="IPR036291">
    <property type="entry name" value="NAD(P)-bd_dom_sf"/>
</dbReference>
<reference evidence="5" key="1">
    <citation type="submission" date="2021-02" db="EMBL/GenBank/DDBJ databases">
        <authorList>
            <person name="Dougan E. K."/>
            <person name="Rhodes N."/>
            <person name="Thang M."/>
            <person name="Chan C."/>
        </authorList>
    </citation>
    <scope>NUCLEOTIDE SEQUENCE</scope>
</reference>
<accession>A0A813DCC7</accession>
<dbReference type="SUPFAM" id="SSF51735">
    <property type="entry name" value="NAD(P)-binding Rossmann-fold domains"/>
    <property type="match status" value="1"/>
</dbReference>
<dbReference type="PANTHER" id="PTHR43963:SF6">
    <property type="entry name" value="CHAIN DEHYDROGENASE FAMILY PROTEIN, PUTATIVE (AFU_ORTHOLOGUE AFUA_3G15350)-RELATED"/>
    <property type="match status" value="1"/>
</dbReference>
<dbReference type="Pfam" id="PF00106">
    <property type="entry name" value="adh_short"/>
    <property type="match status" value="1"/>
</dbReference>
<evidence type="ECO:0000313" key="6">
    <source>
        <dbReference type="Proteomes" id="UP000654075"/>
    </source>
</evidence>
<evidence type="ECO:0008006" key="7">
    <source>
        <dbReference type="Google" id="ProtNLM"/>
    </source>
</evidence>
<comment type="caution">
    <text evidence="5">The sequence shown here is derived from an EMBL/GenBank/DDBJ whole genome shotgun (WGS) entry which is preliminary data.</text>
</comment>
<dbReference type="PANTHER" id="PTHR43963">
    <property type="entry name" value="CARBONYL REDUCTASE 1-RELATED"/>
    <property type="match status" value="1"/>
</dbReference>
<dbReference type="PRINTS" id="PR00080">
    <property type="entry name" value="SDRFAMILY"/>
</dbReference>
<dbReference type="Proteomes" id="UP000654075">
    <property type="component" value="Unassembled WGS sequence"/>
</dbReference>
<dbReference type="PRINTS" id="PR00081">
    <property type="entry name" value="GDHRDH"/>
</dbReference>
<evidence type="ECO:0000256" key="1">
    <source>
        <dbReference type="ARBA" id="ARBA00006484"/>
    </source>
</evidence>
<evidence type="ECO:0000256" key="2">
    <source>
        <dbReference type="ARBA" id="ARBA00022857"/>
    </source>
</evidence>
<evidence type="ECO:0000256" key="3">
    <source>
        <dbReference type="ARBA" id="ARBA00023002"/>
    </source>
</evidence>
<dbReference type="OMA" id="YWANDSV"/>
<evidence type="ECO:0000313" key="5">
    <source>
        <dbReference type="EMBL" id="CAE8586164.1"/>
    </source>
</evidence>
<dbReference type="AlphaFoldDB" id="A0A813DCC7"/>
<sequence length="281" mass="30392">MARRVALVTGASKGVGLEIVRKLAAVQGLTTILGCQEEALGEAAAAQLRAAGCVGDKIVVRRLELQDAASIASVRAYVEREFGSLDILINNAAICFNDPTLYGTVPHTPFQQQADITLRINFFGTLRVIQEFLPLLRASPSPRVINFGSYAGRLSILRSKAKVDAFTSPSLSVSQLEEQMHGFVADVEAGRHAERGWPNTCYGMSKLGLIALTRVLARDEPKLAVNSCDPGYCATDQNNHQGNRPAERGAVTAVLLALQEPADCVSGRHFFDEREVDWLAT</sequence>
<dbReference type="OrthoDB" id="10262319at2759"/>
<proteinExistence type="inferred from homology"/>
<keyword evidence="2" id="KW-0521">NADP</keyword>
<dbReference type="Gene3D" id="3.40.50.720">
    <property type="entry name" value="NAD(P)-binding Rossmann-like Domain"/>
    <property type="match status" value="1"/>
</dbReference>
<gene>
    <name evidence="5" type="ORF">PGLA1383_LOCUS5060</name>
</gene>
<dbReference type="PROSITE" id="PS51257">
    <property type="entry name" value="PROKAR_LIPOPROTEIN"/>
    <property type="match status" value="1"/>
</dbReference>
<protein>
    <recommendedName>
        <fullName evidence="7">Protochlorophyllide reductase</fullName>
    </recommendedName>
</protein>
<organism evidence="5 6">
    <name type="scientific">Polarella glacialis</name>
    <name type="common">Dinoflagellate</name>
    <dbReference type="NCBI Taxonomy" id="89957"/>
    <lineage>
        <taxon>Eukaryota</taxon>
        <taxon>Sar</taxon>
        <taxon>Alveolata</taxon>
        <taxon>Dinophyceae</taxon>
        <taxon>Suessiales</taxon>
        <taxon>Suessiaceae</taxon>
        <taxon>Polarella</taxon>
    </lineage>
</organism>
<evidence type="ECO:0000256" key="4">
    <source>
        <dbReference type="RuleBase" id="RU000363"/>
    </source>
</evidence>
<dbReference type="GO" id="GO:0016491">
    <property type="term" value="F:oxidoreductase activity"/>
    <property type="evidence" value="ECO:0007669"/>
    <property type="project" value="UniProtKB-KW"/>
</dbReference>
<keyword evidence="3" id="KW-0560">Oxidoreductase</keyword>
<keyword evidence="6" id="KW-1185">Reference proteome</keyword>
<dbReference type="InterPro" id="IPR002347">
    <property type="entry name" value="SDR_fam"/>
</dbReference>
<dbReference type="PROSITE" id="PS00061">
    <property type="entry name" value="ADH_SHORT"/>
    <property type="match status" value="1"/>
</dbReference>
<name>A0A813DCC7_POLGL</name>
<comment type="similarity">
    <text evidence="1 4">Belongs to the short-chain dehydrogenases/reductases (SDR) family.</text>
</comment>
<dbReference type="InterPro" id="IPR020904">
    <property type="entry name" value="Sc_DH/Rdtase_CS"/>
</dbReference>